<proteinExistence type="predicted"/>
<feature type="compositionally biased region" description="Basic and acidic residues" evidence="1">
    <location>
        <begin position="82"/>
        <end position="91"/>
    </location>
</feature>
<organism evidence="2">
    <name type="scientific">Prasinoderma singulare</name>
    <dbReference type="NCBI Taxonomy" id="676789"/>
    <lineage>
        <taxon>Eukaryota</taxon>
        <taxon>Viridiplantae</taxon>
        <taxon>Prasinodermophyta</taxon>
        <taxon>Prasinodermophyceae</taxon>
        <taxon>Prasinodermales</taxon>
        <taxon>Prasinodermaceae</taxon>
        <taxon>Prasinoderma</taxon>
    </lineage>
</organism>
<name>A0A7S3FKY9_9VIRI</name>
<evidence type="ECO:0008006" key="3">
    <source>
        <dbReference type="Google" id="ProtNLM"/>
    </source>
</evidence>
<evidence type="ECO:0000313" key="2">
    <source>
        <dbReference type="EMBL" id="CAE0152565.1"/>
    </source>
</evidence>
<gene>
    <name evidence="2" type="ORF">PSIN1315_LOCUS13779</name>
</gene>
<protein>
    <recommendedName>
        <fullName evidence="3">Nucleotide-diphospho-sugar transferase domain-containing protein</fullName>
    </recommendedName>
</protein>
<reference evidence="2" key="1">
    <citation type="submission" date="2021-01" db="EMBL/GenBank/DDBJ databases">
        <authorList>
            <person name="Corre E."/>
            <person name="Pelletier E."/>
            <person name="Niang G."/>
            <person name="Scheremetjew M."/>
            <person name="Finn R."/>
            <person name="Kale V."/>
            <person name="Holt S."/>
            <person name="Cochrane G."/>
            <person name="Meng A."/>
            <person name="Brown T."/>
            <person name="Cohen L."/>
        </authorList>
    </citation>
    <scope>NUCLEOTIDE SEQUENCE</scope>
    <source>
        <strain evidence="2">RCC927</strain>
    </source>
</reference>
<feature type="region of interest" description="Disordered" evidence="1">
    <location>
        <begin position="67"/>
        <end position="91"/>
    </location>
</feature>
<dbReference type="AlphaFoldDB" id="A0A7S3FKY9"/>
<sequence length="883" mass="95663">MTRRHGASKAVVRATSALLFSFSAGWAAHGGWQLLLRNDSGSEVGLKAAGLVAQRVAPIVATDKGESVTNSVKVPRSGPRVEQVRREEASGKERSALGWQLGAQCEPAAGAAEPLVDLAQAQALERLQLPFLAPAADTEALRLAAAGRASGRELVLFVSDVKRLNYAASFMSNLGRAGLSHHLMLGAERAACERMAEARPAETACLWHDPSEWVAGRDTELYRARAKMFHLDPTFQMWMYRWLVMSRLGAMGFNVLMMDTDVVVLGNVYAHFDALPLRPYALLFATEGWTDTNLQCGVAYLRGAAAPYGAAVRALASFPERFLRVIEHDYPPAHWIHSARNMTFFWDDQNQMRDTIFSAILGADVYRDTYCAYAMAVHEDMRKADACRIKYNAHIREAMGFGRGLGNGHPQWDNRWNVATPETPLAWRTRFGIQRSYEQVVWMPLAGDRGERQNARFAPIPEELGGALLPPEGARGELSRGLQRVLCADAQWGEAMWLARAAVGGDMAAAAAVHTVGPLDPAASGEERVALLPVWLANHWTRGRSGLYGAQLPRALLAHVTNAADKILTLKALDYWDHAAAAQLLPEGAFFRRVFADPATPPTWLKVVAFAPGGVTALPTRQALMESVYLPLALVSLLSGRAPTFPTVPCESGWISGKQKAVAPYQFPHCRTGVCNDFRVMVIGSVSAEERSEEAQQLSQISATVGHEAGSFIDPGRVYHRAVPEGMTCVPFVQTIPETEAERLAWGKYCAAQATPNYGKAFHAADLEHFVRLVGVHAKPHSTNLLALGGQSQLIEDGTVSEATRSADLPAAAAAADAGLAARVSFAELKAALKSASAEQVAYLRQPLALSGVPADLLRKARGFCSFDLEGKQYGSSQANGNT</sequence>
<accession>A0A7S3FKY9</accession>
<evidence type="ECO:0000256" key="1">
    <source>
        <dbReference type="SAM" id="MobiDB-lite"/>
    </source>
</evidence>
<dbReference type="EMBL" id="HBHY01021535">
    <property type="protein sequence ID" value="CAE0152565.1"/>
    <property type="molecule type" value="Transcribed_RNA"/>
</dbReference>